<organism evidence="1">
    <name type="scientific">Octopus bimaculoides</name>
    <name type="common">California two-spotted octopus</name>
    <dbReference type="NCBI Taxonomy" id="37653"/>
    <lineage>
        <taxon>Eukaryota</taxon>
        <taxon>Metazoa</taxon>
        <taxon>Spiralia</taxon>
        <taxon>Lophotrochozoa</taxon>
        <taxon>Mollusca</taxon>
        <taxon>Cephalopoda</taxon>
        <taxon>Coleoidea</taxon>
        <taxon>Octopodiformes</taxon>
        <taxon>Octopoda</taxon>
        <taxon>Incirrata</taxon>
        <taxon>Octopodidae</taxon>
        <taxon>Octopus</taxon>
    </lineage>
</organism>
<gene>
    <name evidence="1" type="ORF">OCBIM_22026867mg</name>
</gene>
<dbReference type="AlphaFoldDB" id="A0A0L8GWI3"/>
<name>A0A0L8GWI3_OCTBM</name>
<evidence type="ECO:0000313" key="1">
    <source>
        <dbReference type="EMBL" id="KOF81184.1"/>
    </source>
</evidence>
<dbReference type="EMBL" id="KQ420132">
    <property type="protein sequence ID" value="KOF81184.1"/>
    <property type="molecule type" value="Genomic_DNA"/>
</dbReference>
<accession>A0A0L8GWI3</accession>
<reference evidence="1" key="1">
    <citation type="submission" date="2015-07" db="EMBL/GenBank/DDBJ databases">
        <title>MeaNS - Measles Nucleotide Surveillance Program.</title>
        <authorList>
            <person name="Tran T."/>
            <person name="Druce J."/>
        </authorList>
    </citation>
    <scope>NUCLEOTIDE SEQUENCE</scope>
    <source>
        <strain evidence="1">UCB-OBI-ISO-001</strain>
        <tissue evidence="1">Gonad</tissue>
    </source>
</reference>
<proteinExistence type="predicted"/>
<protein>
    <submittedName>
        <fullName evidence="1">Uncharacterized protein</fullName>
    </submittedName>
</protein>
<sequence>MCYIIFSCKVLLTKIQSVQKFIYTRDMKQLKEMRSAARDGGGVYETKQYLSFRYG</sequence>